<dbReference type="Pfam" id="PF12276">
    <property type="entry name" value="DUF3617"/>
    <property type="match status" value="1"/>
</dbReference>
<sequence>MHRKNRLANVRGMIKRMASGLVLAVSLAGWAQAADLPARAPGLWRSSTSVTGPDGQTVARDVVTLTCIDPATDQAFLLSGQSRCSKLNISGAGADYKINGTCAQPGGTVTIDETLHYASHKDVQLKADVHDAAGEMSLTSALQWQGLCLPGMQPGDEGREVNGAFVKTGNINDPQS</sequence>
<feature type="signal peptide" evidence="1">
    <location>
        <begin position="1"/>
        <end position="33"/>
    </location>
</feature>
<keyword evidence="1" id="KW-0732">Signal</keyword>
<keyword evidence="3" id="KW-1185">Reference proteome</keyword>
<evidence type="ECO:0000313" key="3">
    <source>
        <dbReference type="Proteomes" id="UP000032668"/>
    </source>
</evidence>
<evidence type="ECO:0008006" key="4">
    <source>
        <dbReference type="Google" id="ProtNLM"/>
    </source>
</evidence>
<accession>A0A0D6PJN1</accession>
<evidence type="ECO:0000313" key="2">
    <source>
        <dbReference type="EMBL" id="GAN81877.1"/>
    </source>
</evidence>
<dbReference type="STRING" id="1120923.SAMN02746095_02433"/>
<name>A0A0D6PJN1_9PROT</name>
<proteinExistence type="predicted"/>
<dbReference type="Proteomes" id="UP000032668">
    <property type="component" value="Unassembled WGS sequence"/>
</dbReference>
<evidence type="ECO:0000256" key="1">
    <source>
        <dbReference type="SAM" id="SignalP"/>
    </source>
</evidence>
<gene>
    <name evidence="2" type="ORF">Aam_126_006</name>
</gene>
<feature type="chain" id="PRO_5002310135" description="DUF3617 family protein" evidence="1">
    <location>
        <begin position="34"/>
        <end position="176"/>
    </location>
</feature>
<reference evidence="2 3" key="1">
    <citation type="submission" date="2012-11" db="EMBL/GenBank/DDBJ databases">
        <title>Whole genome sequence of Acidocella aminolytica 101 = DSM 11237.</title>
        <authorList>
            <person name="Azuma Y."/>
            <person name="Higashiura N."/>
            <person name="Hirakawa H."/>
            <person name="Matsushita K."/>
        </authorList>
    </citation>
    <scope>NUCLEOTIDE SEQUENCE [LARGE SCALE GENOMIC DNA]</scope>
    <source>
        <strain evidence="3">101 / DSM 11237</strain>
    </source>
</reference>
<organism evidence="2 3">
    <name type="scientific">Acidocella aminolytica 101 = DSM 11237</name>
    <dbReference type="NCBI Taxonomy" id="1120923"/>
    <lineage>
        <taxon>Bacteria</taxon>
        <taxon>Pseudomonadati</taxon>
        <taxon>Pseudomonadota</taxon>
        <taxon>Alphaproteobacteria</taxon>
        <taxon>Acetobacterales</taxon>
        <taxon>Acidocellaceae</taxon>
        <taxon>Acidocella</taxon>
    </lineage>
</organism>
<protein>
    <recommendedName>
        <fullName evidence="4">DUF3617 family protein</fullName>
    </recommendedName>
</protein>
<dbReference type="InterPro" id="IPR022061">
    <property type="entry name" value="DUF3617"/>
</dbReference>
<comment type="caution">
    <text evidence="2">The sequence shown here is derived from an EMBL/GenBank/DDBJ whole genome shotgun (WGS) entry which is preliminary data.</text>
</comment>
<dbReference type="AlphaFoldDB" id="A0A0D6PJN1"/>
<dbReference type="EMBL" id="BANC01000124">
    <property type="protein sequence ID" value="GAN81877.1"/>
    <property type="molecule type" value="Genomic_DNA"/>
</dbReference>